<comment type="caution">
    <text evidence="9">The sequence shown here is derived from an EMBL/GenBank/DDBJ whole genome shotgun (WGS) entry which is preliminary data.</text>
</comment>
<keyword evidence="5" id="KW-0249">Electron transport</keyword>
<evidence type="ECO:0000256" key="3">
    <source>
        <dbReference type="ARBA" id="ARBA00022617"/>
    </source>
</evidence>
<proteinExistence type="predicted"/>
<dbReference type="Pfam" id="PF14537">
    <property type="entry name" value="Cytochrom_c3_2"/>
    <property type="match status" value="1"/>
</dbReference>
<keyword evidence="10" id="KW-1185">Reference proteome</keyword>
<feature type="domain" description="Tetrahaem cytochrome" evidence="8">
    <location>
        <begin position="145"/>
        <end position="202"/>
    </location>
</feature>
<reference evidence="9" key="1">
    <citation type="submission" date="2021-11" db="EMBL/GenBank/DDBJ databases">
        <title>A Novel Adlercreutzia Species, isolated from a Allomyrina dichotoma larva feces.</title>
        <authorList>
            <person name="Suh M.K."/>
        </authorList>
    </citation>
    <scope>NUCLEOTIDE SEQUENCE</scope>
    <source>
        <strain evidence="9">JBNU-10</strain>
    </source>
</reference>
<evidence type="ECO:0000256" key="6">
    <source>
        <dbReference type="ARBA" id="ARBA00023004"/>
    </source>
</evidence>
<evidence type="ECO:0000313" key="10">
    <source>
        <dbReference type="Proteomes" id="UP001430755"/>
    </source>
</evidence>
<name>A0ABS9WJK5_9ACTN</name>
<dbReference type="Gene3D" id="1.10.1130.10">
    <property type="entry name" value="Flavocytochrome C3, Chain A"/>
    <property type="match status" value="1"/>
</dbReference>
<dbReference type="EMBL" id="JAJMLW010000003">
    <property type="protein sequence ID" value="MCI2242467.1"/>
    <property type="molecule type" value="Genomic_DNA"/>
</dbReference>
<evidence type="ECO:0000256" key="2">
    <source>
        <dbReference type="ARBA" id="ARBA00022448"/>
    </source>
</evidence>
<evidence type="ECO:0000256" key="7">
    <source>
        <dbReference type="SAM" id="Phobius"/>
    </source>
</evidence>
<keyword evidence="4" id="KW-0479">Metal-binding</keyword>
<keyword evidence="7" id="KW-0472">Membrane</keyword>
<evidence type="ECO:0000313" key="9">
    <source>
        <dbReference type="EMBL" id="MCI2242467.1"/>
    </source>
</evidence>
<gene>
    <name evidence="9" type="ORF">LPT13_08895</name>
</gene>
<evidence type="ECO:0000256" key="4">
    <source>
        <dbReference type="ARBA" id="ARBA00022723"/>
    </source>
</evidence>
<comment type="subcellular location">
    <subcellularLocation>
        <location evidence="1">Cell envelope</location>
    </subcellularLocation>
</comment>
<evidence type="ECO:0000256" key="1">
    <source>
        <dbReference type="ARBA" id="ARBA00004196"/>
    </source>
</evidence>
<evidence type="ECO:0000259" key="8">
    <source>
        <dbReference type="Pfam" id="PF14537"/>
    </source>
</evidence>
<keyword evidence="3" id="KW-0349">Heme</keyword>
<organism evidence="9 10">
    <name type="scientific">Adlercreutzia faecimuris</name>
    <dbReference type="NCBI Taxonomy" id="2897341"/>
    <lineage>
        <taxon>Bacteria</taxon>
        <taxon>Bacillati</taxon>
        <taxon>Actinomycetota</taxon>
        <taxon>Coriobacteriia</taxon>
        <taxon>Eggerthellales</taxon>
        <taxon>Eggerthellaceae</taxon>
        <taxon>Adlercreutzia</taxon>
    </lineage>
</organism>
<keyword evidence="2" id="KW-0813">Transport</keyword>
<dbReference type="Proteomes" id="UP001430755">
    <property type="component" value="Unassembled WGS sequence"/>
</dbReference>
<keyword evidence="7" id="KW-0812">Transmembrane</keyword>
<dbReference type="SUPFAM" id="SSF48695">
    <property type="entry name" value="Multiheme cytochromes"/>
    <property type="match status" value="1"/>
</dbReference>
<evidence type="ECO:0000256" key="5">
    <source>
        <dbReference type="ARBA" id="ARBA00022982"/>
    </source>
</evidence>
<feature type="transmembrane region" description="Helical" evidence="7">
    <location>
        <begin position="16"/>
        <end position="37"/>
    </location>
</feature>
<dbReference type="RefSeq" id="WP_242165764.1">
    <property type="nucleotide sequence ID" value="NZ_JAJMLW010000003.1"/>
</dbReference>
<sequence>MTTEEKKAAPKRPRKAPVVIGVVAAIVVVAGAGLWVWHEQPSFCGAICHVPMDPYLETYEAEPGQPGADKWGNEVADAAAMTAAYHRVEADSACLDCHTPVLSQQISEGVNWVSGNYEVVLNDAYDGVLLERDATELTAAAGLSKDELCLNDACHAMTREELAEKTADRAFNPHVPQHDKYDCTTCHKGHRASVYYCTKCHDEAEADLPAGWLTMDDAEELAATA</sequence>
<protein>
    <submittedName>
        <fullName evidence="9">Cytochrome c3 family protein</fullName>
    </submittedName>
</protein>
<keyword evidence="6" id="KW-0408">Iron</keyword>
<dbReference type="InterPro" id="IPR036280">
    <property type="entry name" value="Multihaem_cyt_sf"/>
</dbReference>
<dbReference type="InterPro" id="IPR012286">
    <property type="entry name" value="Tetrahaem_cytochrome"/>
</dbReference>
<keyword evidence="7" id="KW-1133">Transmembrane helix</keyword>
<accession>A0ABS9WJK5</accession>